<evidence type="ECO:0000313" key="1">
    <source>
        <dbReference type="EMBL" id="KKM77227.1"/>
    </source>
</evidence>
<protein>
    <submittedName>
        <fullName evidence="1">Uncharacterized protein</fullName>
    </submittedName>
</protein>
<reference evidence="1" key="1">
    <citation type="journal article" date="2015" name="Nature">
        <title>Complex archaea that bridge the gap between prokaryotes and eukaryotes.</title>
        <authorList>
            <person name="Spang A."/>
            <person name="Saw J.H."/>
            <person name="Jorgensen S.L."/>
            <person name="Zaremba-Niedzwiedzka K."/>
            <person name="Martijn J."/>
            <person name="Lind A.E."/>
            <person name="van Eijk R."/>
            <person name="Schleper C."/>
            <person name="Guy L."/>
            <person name="Ettema T.J."/>
        </authorList>
    </citation>
    <scope>NUCLEOTIDE SEQUENCE</scope>
</reference>
<sequence>MSMTIDKKGRKIQTSGFTGDLLLLELRCIRLRRKLSRYGLPLSEYTELKCITRDLRYARKLAS</sequence>
<name>A0A0F9N728_9ZZZZ</name>
<organism evidence="1">
    <name type="scientific">marine sediment metagenome</name>
    <dbReference type="NCBI Taxonomy" id="412755"/>
    <lineage>
        <taxon>unclassified sequences</taxon>
        <taxon>metagenomes</taxon>
        <taxon>ecological metagenomes</taxon>
    </lineage>
</organism>
<dbReference type="AlphaFoldDB" id="A0A0F9N728"/>
<gene>
    <name evidence="1" type="ORF">LCGC14_1372190</name>
</gene>
<dbReference type="EMBL" id="LAZR01008675">
    <property type="protein sequence ID" value="KKM77227.1"/>
    <property type="molecule type" value="Genomic_DNA"/>
</dbReference>
<comment type="caution">
    <text evidence="1">The sequence shown here is derived from an EMBL/GenBank/DDBJ whole genome shotgun (WGS) entry which is preliminary data.</text>
</comment>
<accession>A0A0F9N728</accession>
<proteinExistence type="predicted"/>